<dbReference type="Pfam" id="PF06068">
    <property type="entry name" value="TIP49"/>
    <property type="match status" value="1"/>
</dbReference>
<evidence type="ECO:0000256" key="5">
    <source>
        <dbReference type="ARBA" id="ARBA00022806"/>
    </source>
</evidence>
<dbReference type="InterPro" id="IPR012340">
    <property type="entry name" value="NA-bd_OB-fold"/>
</dbReference>
<protein>
    <recommendedName>
        <fullName evidence="8">RuvB-like helicase</fullName>
        <ecNumber evidence="8">3.6.4.12</ecNumber>
    </recommendedName>
</protein>
<keyword evidence="6 8" id="KW-0067">ATP-binding</keyword>
<dbReference type="SUPFAM" id="SSF52540">
    <property type="entry name" value="P-loop containing nucleoside triphosphate hydrolases"/>
    <property type="match status" value="1"/>
</dbReference>
<keyword evidence="4 8" id="KW-0378">Hydrolase</keyword>
<keyword evidence="3 8" id="KW-0547">Nucleotide-binding</keyword>
<dbReference type="EC" id="3.6.4.12" evidence="8"/>
<gene>
    <name evidence="10" type="ORF">Cgig2_022942</name>
</gene>
<evidence type="ECO:0000256" key="8">
    <source>
        <dbReference type="RuleBase" id="RU363048"/>
    </source>
</evidence>
<dbReference type="PANTHER" id="PTHR11093">
    <property type="entry name" value="RUVB-RELATED REPTIN AND PONTIN"/>
    <property type="match status" value="1"/>
</dbReference>
<sequence length="425" mass="46379">MQASGNAVPLAAGFVGQAQAREAAGLVVDMIRQKKMAGRALLLAGPPGTGKTALALGIAQELGSKVPFCPMVGSEVYSSEVKKTEVLMENFRRAIGLRIKENKEVTELSPEETESATGGYGKSISHVIIGLKTVKGTKQLKLDPTIYDALIKEKVAVGDVIYIEANSGAVKRVGRSDAFATEFDLEAEEYVPLPKGEVHKKKEIVQDVSLHDLDAANARPQGGQDILSLMGQMMKPRKTEITDKLRQEINKVVNRYIDEGIAELVPGVLFIDEVHMLDIECFSYLNRALESSLSPIVIFATNRGVCDVRGTTMKSPHGIPVDLLDRLLIIRTETYGPAEMIQILAIRAQVEELVVDEEALAYLGEIGQRASLRHAVQLLSPASVIARMNGRENICKADIEEANSLYLDAKSSARLLQEQQDRYIS</sequence>
<dbReference type="FunFam" id="1.10.8.60:FF:000010">
    <property type="entry name" value="RuvB-like helicase"/>
    <property type="match status" value="1"/>
</dbReference>
<dbReference type="GO" id="GO:0016787">
    <property type="term" value="F:hydrolase activity"/>
    <property type="evidence" value="ECO:0007669"/>
    <property type="project" value="UniProtKB-KW"/>
</dbReference>
<comment type="similarity">
    <text evidence="2 8">Belongs to the RuvB family.</text>
</comment>
<dbReference type="AlphaFoldDB" id="A0A9Q1KAK4"/>
<evidence type="ECO:0000256" key="6">
    <source>
        <dbReference type="ARBA" id="ARBA00022840"/>
    </source>
</evidence>
<dbReference type="InterPro" id="IPR041048">
    <property type="entry name" value="RuvB-like_C"/>
</dbReference>
<evidence type="ECO:0000256" key="3">
    <source>
        <dbReference type="ARBA" id="ARBA00022741"/>
    </source>
</evidence>
<evidence type="ECO:0000313" key="10">
    <source>
        <dbReference type="EMBL" id="KAJ8440501.1"/>
    </source>
</evidence>
<keyword evidence="11" id="KW-1185">Reference proteome</keyword>
<dbReference type="Gene3D" id="3.40.50.300">
    <property type="entry name" value="P-loop containing nucleotide triphosphate hydrolases"/>
    <property type="match status" value="1"/>
</dbReference>
<keyword evidence="5 8" id="KW-0347">Helicase</keyword>
<dbReference type="InterPro" id="IPR010339">
    <property type="entry name" value="TIP49_P-loop"/>
</dbReference>
<evidence type="ECO:0000256" key="1">
    <source>
        <dbReference type="ARBA" id="ARBA00004123"/>
    </source>
</evidence>
<evidence type="ECO:0000313" key="11">
    <source>
        <dbReference type="Proteomes" id="UP001153076"/>
    </source>
</evidence>
<keyword evidence="8" id="KW-0805">Transcription regulation</keyword>
<dbReference type="InterPro" id="IPR027238">
    <property type="entry name" value="RuvB-like"/>
</dbReference>
<dbReference type="FunFam" id="2.40.50.360:FF:000001">
    <property type="entry name" value="RuvB-like helicase"/>
    <property type="match status" value="1"/>
</dbReference>
<comment type="caution">
    <text evidence="10">The sequence shown here is derived from an EMBL/GenBank/DDBJ whole genome shotgun (WGS) entry which is preliminary data.</text>
</comment>
<proteinExistence type="inferred from homology"/>
<evidence type="ECO:0000256" key="2">
    <source>
        <dbReference type="ARBA" id="ARBA00007519"/>
    </source>
</evidence>
<keyword evidence="7 8" id="KW-0539">Nucleus</keyword>
<dbReference type="GO" id="GO:0003678">
    <property type="term" value="F:DNA helicase activity"/>
    <property type="evidence" value="ECO:0007669"/>
    <property type="project" value="UniProtKB-EC"/>
</dbReference>
<accession>A0A9Q1KAK4</accession>
<dbReference type="GO" id="GO:0005524">
    <property type="term" value="F:ATP binding"/>
    <property type="evidence" value="ECO:0007669"/>
    <property type="project" value="UniProtKB-KW"/>
</dbReference>
<dbReference type="EMBL" id="JAKOGI010000188">
    <property type="protein sequence ID" value="KAJ8440501.1"/>
    <property type="molecule type" value="Genomic_DNA"/>
</dbReference>
<dbReference type="InterPro" id="IPR003593">
    <property type="entry name" value="AAA+_ATPase"/>
</dbReference>
<dbReference type="InterPro" id="IPR027417">
    <property type="entry name" value="P-loop_NTPase"/>
</dbReference>
<dbReference type="SMART" id="SM00382">
    <property type="entry name" value="AAA"/>
    <property type="match status" value="1"/>
</dbReference>
<dbReference type="Gene3D" id="2.40.50.360">
    <property type="entry name" value="RuvB-like helicase, domain II"/>
    <property type="match status" value="1"/>
</dbReference>
<dbReference type="Pfam" id="PF17856">
    <property type="entry name" value="TIP49_C"/>
    <property type="match status" value="1"/>
</dbReference>
<comment type="catalytic activity">
    <reaction evidence="8">
        <text>ATP + H2O = ADP + phosphate + H(+)</text>
        <dbReference type="Rhea" id="RHEA:13065"/>
        <dbReference type="ChEBI" id="CHEBI:15377"/>
        <dbReference type="ChEBI" id="CHEBI:15378"/>
        <dbReference type="ChEBI" id="CHEBI:30616"/>
        <dbReference type="ChEBI" id="CHEBI:43474"/>
        <dbReference type="ChEBI" id="CHEBI:456216"/>
        <dbReference type="EC" id="3.6.4.12"/>
    </reaction>
</comment>
<dbReference type="InterPro" id="IPR042487">
    <property type="entry name" value="RuvBL1/2_DNA/RNA_bd_dom"/>
</dbReference>
<evidence type="ECO:0000256" key="4">
    <source>
        <dbReference type="ARBA" id="ARBA00022801"/>
    </source>
</evidence>
<dbReference type="Gene3D" id="1.10.8.60">
    <property type="match status" value="1"/>
</dbReference>
<reference evidence="10" key="1">
    <citation type="submission" date="2022-04" db="EMBL/GenBank/DDBJ databases">
        <title>Carnegiea gigantea Genome sequencing and assembly v2.</title>
        <authorList>
            <person name="Copetti D."/>
            <person name="Sanderson M.J."/>
            <person name="Burquez A."/>
            <person name="Wojciechowski M.F."/>
        </authorList>
    </citation>
    <scope>NUCLEOTIDE SEQUENCE</scope>
    <source>
        <strain evidence="10">SGP5-SGP5p</strain>
        <tissue evidence="10">Aerial part</tissue>
    </source>
</reference>
<evidence type="ECO:0000256" key="7">
    <source>
        <dbReference type="ARBA" id="ARBA00023242"/>
    </source>
</evidence>
<organism evidence="10 11">
    <name type="scientific">Carnegiea gigantea</name>
    <dbReference type="NCBI Taxonomy" id="171969"/>
    <lineage>
        <taxon>Eukaryota</taxon>
        <taxon>Viridiplantae</taxon>
        <taxon>Streptophyta</taxon>
        <taxon>Embryophyta</taxon>
        <taxon>Tracheophyta</taxon>
        <taxon>Spermatophyta</taxon>
        <taxon>Magnoliopsida</taxon>
        <taxon>eudicotyledons</taxon>
        <taxon>Gunneridae</taxon>
        <taxon>Pentapetalae</taxon>
        <taxon>Caryophyllales</taxon>
        <taxon>Cactineae</taxon>
        <taxon>Cactaceae</taxon>
        <taxon>Cactoideae</taxon>
        <taxon>Echinocereeae</taxon>
        <taxon>Carnegiea</taxon>
    </lineage>
</organism>
<dbReference type="SUPFAM" id="SSF50249">
    <property type="entry name" value="Nucleic acid-binding proteins"/>
    <property type="match status" value="1"/>
</dbReference>
<dbReference type="Proteomes" id="UP001153076">
    <property type="component" value="Unassembled WGS sequence"/>
</dbReference>
<dbReference type="OrthoDB" id="10060499at2759"/>
<name>A0A9Q1KAK4_9CARY</name>
<dbReference type="GO" id="GO:0005634">
    <property type="term" value="C:nucleus"/>
    <property type="evidence" value="ECO:0007669"/>
    <property type="project" value="UniProtKB-SubCell"/>
</dbReference>
<feature type="domain" description="AAA+ ATPase" evidence="9">
    <location>
        <begin position="37"/>
        <end position="334"/>
    </location>
</feature>
<evidence type="ECO:0000259" key="9">
    <source>
        <dbReference type="SMART" id="SM00382"/>
    </source>
</evidence>
<keyword evidence="8" id="KW-0804">Transcription</keyword>
<comment type="subcellular location">
    <subcellularLocation>
        <location evidence="1">Nucleus</location>
    </subcellularLocation>
</comment>